<accession>A0A1V6MH46</accession>
<organism evidence="1 2">
    <name type="scientific">Streptomyces phaeoluteigriseus</name>
    <dbReference type="NCBI Taxonomy" id="114686"/>
    <lineage>
        <taxon>Bacteria</taxon>
        <taxon>Bacillati</taxon>
        <taxon>Actinomycetota</taxon>
        <taxon>Actinomycetes</taxon>
        <taxon>Kitasatosporales</taxon>
        <taxon>Streptomycetaceae</taxon>
        <taxon>Streptomyces</taxon>
        <taxon>Streptomyces aurantiacus group</taxon>
    </lineage>
</organism>
<dbReference type="Proteomes" id="UP000184286">
    <property type="component" value="Unassembled WGS sequence"/>
</dbReference>
<proteinExistence type="predicted"/>
<dbReference type="AlphaFoldDB" id="A0A1V6MH46"/>
<dbReference type="EMBL" id="MPOH02000072">
    <property type="protein sequence ID" value="OQD51666.1"/>
    <property type="molecule type" value="Genomic_DNA"/>
</dbReference>
<comment type="caution">
    <text evidence="1">The sequence shown here is derived from an EMBL/GenBank/DDBJ whole genome shotgun (WGS) entry which is preliminary data.</text>
</comment>
<protein>
    <submittedName>
        <fullName evidence="1">Uncharacterized protein</fullName>
    </submittedName>
</protein>
<evidence type="ECO:0000313" key="1">
    <source>
        <dbReference type="EMBL" id="OQD51666.1"/>
    </source>
</evidence>
<gene>
    <name evidence="1" type="ORF">BM536_038825</name>
</gene>
<evidence type="ECO:0000313" key="2">
    <source>
        <dbReference type="Proteomes" id="UP000184286"/>
    </source>
</evidence>
<dbReference type="OrthoDB" id="4269933at2"/>
<reference evidence="2" key="1">
    <citation type="submission" date="2016-11" db="EMBL/GenBank/DDBJ databases">
        <authorList>
            <person name="Schniete J.K."/>
            <person name="Salih T."/>
            <person name="Algora Gallardo L."/>
            <person name="Martinez Fernandez S."/>
            <person name="Herron P.R."/>
        </authorList>
    </citation>
    <scope>NUCLEOTIDE SEQUENCE [LARGE SCALE GENOMIC DNA]</scope>
    <source>
        <strain evidence="2">DSM 41896</strain>
    </source>
</reference>
<name>A0A1V6MH46_9ACTN</name>
<sequence length="78" mass="9297">MAPTVDFPHDLVRLQADWYRTYDALAAPHPARPTALRHRLQVLSARLCWHPYWSRQDVVVPAVRQELRRQGRALERQW</sequence>
<dbReference type="RefSeq" id="WP_073499053.1">
    <property type="nucleotide sequence ID" value="NZ_MPOH02000072.1"/>
</dbReference>
<reference evidence="1 2" key="2">
    <citation type="submission" date="2017-02" db="EMBL/GenBank/DDBJ databases">
        <title>Draft genome sequence of Streptomyces phaeoluteigriseus type strain DSM41896.</title>
        <authorList>
            <person name="Salih T.S."/>
            <person name="Algora Gallardo L."/>
            <person name="Melo Santos T."/>
            <person name="Filgueira Martinez S."/>
            <person name="Herron P.R."/>
        </authorList>
    </citation>
    <scope>NUCLEOTIDE SEQUENCE [LARGE SCALE GENOMIC DNA]</scope>
    <source>
        <strain evidence="1 2">DSM 41896</strain>
    </source>
</reference>